<dbReference type="PANTHER" id="PTHR31157:SF1">
    <property type="entry name" value="SCP DOMAIN-CONTAINING PROTEIN"/>
    <property type="match status" value="1"/>
</dbReference>
<dbReference type="Pfam" id="PF00188">
    <property type="entry name" value="CAP"/>
    <property type="match status" value="1"/>
</dbReference>
<organism evidence="3 4">
    <name type="scientific">Angustibacter aerolatus</name>
    <dbReference type="NCBI Taxonomy" id="1162965"/>
    <lineage>
        <taxon>Bacteria</taxon>
        <taxon>Bacillati</taxon>
        <taxon>Actinomycetota</taxon>
        <taxon>Actinomycetes</taxon>
        <taxon>Kineosporiales</taxon>
        <taxon>Kineosporiaceae</taxon>
    </lineage>
</organism>
<comment type="caution">
    <text evidence="3">The sequence shown here is derived from an EMBL/GenBank/DDBJ whole genome shotgun (WGS) entry which is preliminary data.</text>
</comment>
<evidence type="ECO:0000313" key="3">
    <source>
        <dbReference type="EMBL" id="GMA86823.1"/>
    </source>
</evidence>
<dbReference type="PANTHER" id="PTHR31157">
    <property type="entry name" value="SCP DOMAIN-CONTAINING PROTEIN"/>
    <property type="match status" value="1"/>
</dbReference>
<dbReference type="CDD" id="cd05379">
    <property type="entry name" value="CAP_bacterial"/>
    <property type="match status" value="1"/>
</dbReference>
<dbReference type="Proteomes" id="UP001157017">
    <property type="component" value="Unassembled WGS sequence"/>
</dbReference>
<evidence type="ECO:0000256" key="1">
    <source>
        <dbReference type="SAM" id="MobiDB-lite"/>
    </source>
</evidence>
<keyword evidence="4" id="KW-1185">Reference proteome</keyword>
<sequence length="86" mass="9102">MATRRRMGHDGSDGTQVGDRTSDAGYPAGRVSENVAVGQTGAAEVVRGWLHSRGHRRNLLDPAVDRIGVAVTVGAGRPYWTQVFGG</sequence>
<feature type="region of interest" description="Disordered" evidence="1">
    <location>
        <begin position="1"/>
        <end position="28"/>
    </location>
</feature>
<dbReference type="EMBL" id="BSUZ01000001">
    <property type="protein sequence ID" value="GMA86823.1"/>
    <property type="molecule type" value="Genomic_DNA"/>
</dbReference>
<gene>
    <name evidence="3" type="ORF">GCM10025868_20730</name>
</gene>
<reference evidence="4" key="1">
    <citation type="journal article" date="2019" name="Int. J. Syst. Evol. Microbiol.">
        <title>The Global Catalogue of Microorganisms (GCM) 10K type strain sequencing project: providing services to taxonomists for standard genome sequencing and annotation.</title>
        <authorList>
            <consortium name="The Broad Institute Genomics Platform"/>
            <consortium name="The Broad Institute Genome Sequencing Center for Infectious Disease"/>
            <person name="Wu L."/>
            <person name="Ma J."/>
        </authorList>
    </citation>
    <scope>NUCLEOTIDE SEQUENCE [LARGE SCALE GENOMIC DNA]</scope>
    <source>
        <strain evidence="4">NBRC 108730</strain>
    </source>
</reference>
<name>A0ABQ6JHE7_9ACTN</name>
<protein>
    <recommendedName>
        <fullName evidence="2">SCP domain-containing protein</fullName>
    </recommendedName>
</protein>
<dbReference type="Gene3D" id="3.40.33.10">
    <property type="entry name" value="CAP"/>
    <property type="match status" value="1"/>
</dbReference>
<dbReference type="InterPro" id="IPR014044">
    <property type="entry name" value="CAP_dom"/>
</dbReference>
<proteinExistence type="predicted"/>
<feature type="domain" description="SCP" evidence="2">
    <location>
        <begin position="1"/>
        <end position="84"/>
    </location>
</feature>
<evidence type="ECO:0000259" key="2">
    <source>
        <dbReference type="Pfam" id="PF00188"/>
    </source>
</evidence>
<accession>A0ABQ6JHE7</accession>
<dbReference type="SUPFAM" id="SSF55797">
    <property type="entry name" value="PR-1-like"/>
    <property type="match status" value="1"/>
</dbReference>
<dbReference type="InterPro" id="IPR035940">
    <property type="entry name" value="CAP_sf"/>
</dbReference>
<evidence type="ECO:0000313" key="4">
    <source>
        <dbReference type="Proteomes" id="UP001157017"/>
    </source>
</evidence>